<sequence length="159" mass="17384">SGYSALSPDGRTIAVHNLIDGLHLYRTGVSGEQRPRRHFKFDVPPRTKHALRLAFLHQGQALVCGTTTGNVCIWETTTGEFYQQLAHDNDIVQTVAAYHRGDLSFVATASTGKGNNICVKIWRAKRAAGSPQDATETLFVATLLALEACTTSLQLIPHR</sequence>
<dbReference type="STRING" id="742152.A0A2H3JBT4"/>
<name>A0A2H3JBT4_WOLCO</name>
<dbReference type="SUPFAM" id="SSF50978">
    <property type="entry name" value="WD40 repeat-like"/>
    <property type="match status" value="1"/>
</dbReference>
<dbReference type="InterPro" id="IPR015943">
    <property type="entry name" value="WD40/YVTN_repeat-like_dom_sf"/>
</dbReference>
<keyword evidence="2" id="KW-1185">Reference proteome</keyword>
<evidence type="ECO:0008006" key="3">
    <source>
        <dbReference type="Google" id="ProtNLM"/>
    </source>
</evidence>
<dbReference type="OrthoDB" id="2627610at2759"/>
<dbReference type="AlphaFoldDB" id="A0A2H3JBT4"/>
<dbReference type="InterPro" id="IPR036322">
    <property type="entry name" value="WD40_repeat_dom_sf"/>
</dbReference>
<gene>
    <name evidence="1" type="ORF">WOLCODRAFT_168120</name>
</gene>
<dbReference type="Proteomes" id="UP000218811">
    <property type="component" value="Unassembled WGS sequence"/>
</dbReference>
<evidence type="ECO:0000313" key="2">
    <source>
        <dbReference type="Proteomes" id="UP000218811"/>
    </source>
</evidence>
<feature type="non-terminal residue" evidence="1">
    <location>
        <position position="1"/>
    </location>
</feature>
<dbReference type="Gene3D" id="2.130.10.10">
    <property type="entry name" value="YVTN repeat-like/Quinoprotein amine dehydrogenase"/>
    <property type="match status" value="1"/>
</dbReference>
<proteinExistence type="predicted"/>
<dbReference type="EMBL" id="KB467875">
    <property type="protein sequence ID" value="PCH36199.1"/>
    <property type="molecule type" value="Genomic_DNA"/>
</dbReference>
<protein>
    <recommendedName>
        <fullName evidence="3">WD40 repeat-like protein</fullName>
    </recommendedName>
</protein>
<reference evidence="1 2" key="1">
    <citation type="journal article" date="2012" name="Science">
        <title>The Paleozoic origin of enzymatic lignin decomposition reconstructed from 31 fungal genomes.</title>
        <authorList>
            <person name="Floudas D."/>
            <person name="Binder M."/>
            <person name="Riley R."/>
            <person name="Barry K."/>
            <person name="Blanchette R.A."/>
            <person name="Henrissat B."/>
            <person name="Martinez A.T."/>
            <person name="Otillar R."/>
            <person name="Spatafora J.W."/>
            <person name="Yadav J.S."/>
            <person name="Aerts A."/>
            <person name="Benoit I."/>
            <person name="Boyd A."/>
            <person name="Carlson A."/>
            <person name="Copeland A."/>
            <person name="Coutinho P.M."/>
            <person name="de Vries R.P."/>
            <person name="Ferreira P."/>
            <person name="Findley K."/>
            <person name="Foster B."/>
            <person name="Gaskell J."/>
            <person name="Glotzer D."/>
            <person name="Gorecki P."/>
            <person name="Heitman J."/>
            <person name="Hesse C."/>
            <person name="Hori C."/>
            <person name="Igarashi K."/>
            <person name="Jurgens J.A."/>
            <person name="Kallen N."/>
            <person name="Kersten P."/>
            <person name="Kohler A."/>
            <person name="Kuees U."/>
            <person name="Kumar T.K.A."/>
            <person name="Kuo A."/>
            <person name="LaButti K."/>
            <person name="Larrondo L.F."/>
            <person name="Lindquist E."/>
            <person name="Ling A."/>
            <person name="Lombard V."/>
            <person name="Lucas S."/>
            <person name="Lundell T."/>
            <person name="Martin R."/>
            <person name="McLaughlin D.J."/>
            <person name="Morgenstern I."/>
            <person name="Morin E."/>
            <person name="Murat C."/>
            <person name="Nagy L.G."/>
            <person name="Nolan M."/>
            <person name="Ohm R.A."/>
            <person name="Patyshakuliyeva A."/>
            <person name="Rokas A."/>
            <person name="Ruiz-Duenas F.J."/>
            <person name="Sabat G."/>
            <person name="Salamov A."/>
            <person name="Samejima M."/>
            <person name="Schmutz J."/>
            <person name="Slot J.C."/>
            <person name="St John F."/>
            <person name="Stenlid J."/>
            <person name="Sun H."/>
            <person name="Sun S."/>
            <person name="Syed K."/>
            <person name="Tsang A."/>
            <person name="Wiebenga A."/>
            <person name="Young D."/>
            <person name="Pisabarro A."/>
            <person name="Eastwood D.C."/>
            <person name="Martin F."/>
            <person name="Cullen D."/>
            <person name="Grigoriev I.V."/>
            <person name="Hibbett D.S."/>
        </authorList>
    </citation>
    <scope>NUCLEOTIDE SEQUENCE [LARGE SCALE GENOMIC DNA]</scope>
    <source>
        <strain evidence="1 2">MD-104</strain>
    </source>
</reference>
<accession>A0A2H3JBT4</accession>
<evidence type="ECO:0000313" key="1">
    <source>
        <dbReference type="EMBL" id="PCH36199.1"/>
    </source>
</evidence>
<organism evidence="1 2">
    <name type="scientific">Wolfiporia cocos (strain MD-104)</name>
    <name type="common">Brown rot fungus</name>
    <dbReference type="NCBI Taxonomy" id="742152"/>
    <lineage>
        <taxon>Eukaryota</taxon>
        <taxon>Fungi</taxon>
        <taxon>Dikarya</taxon>
        <taxon>Basidiomycota</taxon>
        <taxon>Agaricomycotina</taxon>
        <taxon>Agaricomycetes</taxon>
        <taxon>Polyporales</taxon>
        <taxon>Phaeolaceae</taxon>
        <taxon>Wolfiporia</taxon>
    </lineage>
</organism>